<dbReference type="PATRIC" id="fig|45067.4.peg.1304"/>
<dbReference type="InterPro" id="IPR003772">
    <property type="entry name" value="YceD"/>
</dbReference>
<dbReference type="PANTHER" id="PTHR38099:SF1">
    <property type="entry name" value="LARGE RIBOSOMAL RNA SUBUNIT ACCUMULATION PROTEIN YCED"/>
    <property type="match status" value="1"/>
</dbReference>
<comment type="similarity">
    <text evidence="2">Belongs to the DUF177 domain family.</text>
</comment>
<evidence type="ECO:0000313" key="7">
    <source>
        <dbReference type="Proteomes" id="UP000054869"/>
    </source>
</evidence>
<dbReference type="PANTHER" id="PTHR38099">
    <property type="entry name" value="LARGE RIBOSOMAL RNA SUBUNIT ACCUMULATION PROTEIN YCED"/>
    <property type="match status" value="1"/>
</dbReference>
<evidence type="ECO:0000256" key="5">
    <source>
        <dbReference type="ARBA" id="ARBA00031841"/>
    </source>
</evidence>
<sequence>MMLINLKTLSAKAEGEHIVLELRERLPTHLISPCTVNCHFSVEKCNDYYLLHLNVESNLGIICQRCLQEFSYHYDNTSELAIVSCDEMADKLMEQFECVVADNNQVDLKELVTDELHLYIPELHAKSSDCDHNVDKFIGVESAIKSKLTK</sequence>
<dbReference type="Proteomes" id="UP000054869">
    <property type="component" value="Unassembled WGS sequence"/>
</dbReference>
<evidence type="ECO:0000256" key="3">
    <source>
        <dbReference type="ARBA" id="ARBA00015716"/>
    </source>
</evidence>
<evidence type="ECO:0000256" key="1">
    <source>
        <dbReference type="ARBA" id="ARBA00002868"/>
    </source>
</evidence>
<gene>
    <name evidence="6" type="ORF">Llan_1243</name>
</gene>
<dbReference type="GO" id="GO:0005829">
    <property type="term" value="C:cytosol"/>
    <property type="evidence" value="ECO:0007669"/>
    <property type="project" value="TreeGrafter"/>
</dbReference>
<name>A0A0W0VQ97_9GAMM</name>
<organism evidence="6 7">
    <name type="scientific">Legionella lansingensis</name>
    <dbReference type="NCBI Taxonomy" id="45067"/>
    <lineage>
        <taxon>Bacteria</taxon>
        <taxon>Pseudomonadati</taxon>
        <taxon>Pseudomonadota</taxon>
        <taxon>Gammaproteobacteria</taxon>
        <taxon>Legionellales</taxon>
        <taxon>Legionellaceae</taxon>
        <taxon>Legionella</taxon>
    </lineage>
</organism>
<evidence type="ECO:0000256" key="2">
    <source>
        <dbReference type="ARBA" id="ARBA00010740"/>
    </source>
</evidence>
<dbReference type="STRING" id="45067.Llan_1243"/>
<comment type="caution">
    <text evidence="6">The sequence shown here is derived from an EMBL/GenBank/DDBJ whole genome shotgun (WGS) entry which is preliminary data.</text>
</comment>
<keyword evidence="4" id="KW-0690">Ribosome biogenesis</keyword>
<protein>
    <recommendedName>
        <fullName evidence="3">Large ribosomal RNA subunit accumulation protein YceD</fullName>
    </recommendedName>
    <alternativeName>
        <fullName evidence="5">23S rRNA accumulation protein YceD</fullName>
    </alternativeName>
</protein>
<keyword evidence="7" id="KW-1185">Reference proteome</keyword>
<dbReference type="AlphaFoldDB" id="A0A0W0VQ97"/>
<dbReference type="RefSeq" id="WP_231950234.1">
    <property type="nucleotide sequence ID" value="NZ_CAAAJD010000020.1"/>
</dbReference>
<comment type="function">
    <text evidence="1">Plays a role in synthesis, processing and/or stability of 23S rRNA.</text>
</comment>
<reference evidence="6 7" key="1">
    <citation type="submission" date="2015-11" db="EMBL/GenBank/DDBJ databases">
        <title>Genomic analysis of 38 Legionella species identifies large and diverse effector repertoires.</title>
        <authorList>
            <person name="Burstein D."/>
            <person name="Amaro F."/>
            <person name="Zusman T."/>
            <person name="Lifshitz Z."/>
            <person name="Cohen O."/>
            <person name="Gilbert J.A."/>
            <person name="Pupko T."/>
            <person name="Shuman H.A."/>
            <person name="Segal G."/>
        </authorList>
    </citation>
    <scope>NUCLEOTIDE SEQUENCE [LARGE SCALE GENOMIC DNA]</scope>
    <source>
        <strain evidence="6 7">ATCC 49751</strain>
    </source>
</reference>
<dbReference type="GO" id="GO:0042254">
    <property type="term" value="P:ribosome biogenesis"/>
    <property type="evidence" value="ECO:0007669"/>
    <property type="project" value="UniProtKB-KW"/>
</dbReference>
<evidence type="ECO:0000256" key="4">
    <source>
        <dbReference type="ARBA" id="ARBA00022517"/>
    </source>
</evidence>
<accession>A0A0W0VQ97</accession>
<dbReference type="eggNOG" id="COG1399">
    <property type="taxonomic scope" value="Bacteria"/>
</dbReference>
<dbReference type="Pfam" id="PF02620">
    <property type="entry name" value="YceD"/>
    <property type="match status" value="1"/>
</dbReference>
<evidence type="ECO:0000313" key="6">
    <source>
        <dbReference type="EMBL" id="KTD22302.1"/>
    </source>
</evidence>
<dbReference type="EMBL" id="LNYI01000027">
    <property type="protein sequence ID" value="KTD22302.1"/>
    <property type="molecule type" value="Genomic_DNA"/>
</dbReference>
<proteinExistence type="inferred from homology"/>
<dbReference type="InterPro" id="IPR039255">
    <property type="entry name" value="YceD_bac"/>
</dbReference>